<evidence type="ECO:0000256" key="5">
    <source>
        <dbReference type="PROSITE-ProRule" id="PRU01360"/>
    </source>
</evidence>
<keyword evidence="3" id="KW-0408">Iron</keyword>
<feature type="region of interest" description="Disordered" evidence="6">
    <location>
        <begin position="30"/>
        <end position="56"/>
    </location>
</feature>
<feature type="signal peptide" evidence="7">
    <location>
        <begin position="1"/>
        <end position="22"/>
    </location>
</feature>
<keyword evidence="1" id="KW-0410">Iron transport</keyword>
<dbReference type="PROSITE" id="PS52016">
    <property type="entry name" value="TONB_DEPENDENT_REC_3"/>
    <property type="match status" value="1"/>
</dbReference>
<gene>
    <name evidence="9" type="ORF">ACFODU_00375</name>
</gene>
<dbReference type="PANTHER" id="PTHR32552:SF89">
    <property type="entry name" value="CATECHOLATE SIDEROPHORE RECEPTOR FIU"/>
    <property type="match status" value="1"/>
</dbReference>
<dbReference type="Pfam" id="PF07715">
    <property type="entry name" value="Plug"/>
    <property type="match status" value="1"/>
</dbReference>
<organism evidence="9 10">
    <name type="scientific">Alteraurantiacibacter palmitatis</name>
    <dbReference type="NCBI Taxonomy" id="2054628"/>
    <lineage>
        <taxon>Bacteria</taxon>
        <taxon>Pseudomonadati</taxon>
        <taxon>Pseudomonadota</taxon>
        <taxon>Alphaproteobacteria</taxon>
        <taxon>Sphingomonadales</taxon>
        <taxon>Erythrobacteraceae</taxon>
        <taxon>Alteraurantiacibacter</taxon>
    </lineage>
</organism>
<reference evidence="10" key="1">
    <citation type="journal article" date="2019" name="Int. J. Syst. Evol. Microbiol.">
        <title>The Global Catalogue of Microorganisms (GCM) 10K type strain sequencing project: providing services to taxonomists for standard genome sequencing and annotation.</title>
        <authorList>
            <consortium name="The Broad Institute Genomics Platform"/>
            <consortium name="The Broad Institute Genome Sequencing Center for Infectious Disease"/>
            <person name="Wu L."/>
            <person name="Ma J."/>
        </authorList>
    </citation>
    <scope>NUCLEOTIDE SEQUENCE [LARGE SCALE GENOMIC DNA]</scope>
    <source>
        <strain evidence="10">KCTC 52607</strain>
    </source>
</reference>
<name>A0ABV7E302_9SPHN</name>
<dbReference type="PANTHER" id="PTHR32552">
    <property type="entry name" value="FERRICHROME IRON RECEPTOR-RELATED"/>
    <property type="match status" value="1"/>
</dbReference>
<dbReference type="RefSeq" id="WP_336924758.1">
    <property type="nucleotide sequence ID" value="NZ_JBANRO010000002.1"/>
</dbReference>
<dbReference type="Proteomes" id="UP001595456">
    <property type="component" value="Unassembled WGS sequence"/>
</dbReference>
<comment type="subcellular location">
    <subcellularLocation>
        <location evidence="5">Cell outer membrane</location>
        <topology evidence="5">Multi-pass membrane protein</topology>
    </subcellularLocation>
</comment>
<keyword evidence="9" id="KW-0675">Receptor</keyword>
<evidence type="ECO:0000256" key="1">
    <source>
        <dbReference type="ARBA" id="ARBA00022496"/>
    </source>
</evidence>
<evidence type="ECO:0000256" key="3">
    <source>
        <dbReference type="ARBA" id="ARBA00023004"/>
    </source>
</evidence>
<feature type="chain" id="PRO_5046830716" evidence="7">
    <location>
        <begin position="23"/>
        <end position="233"/>
    </location>
</feature>
<comment type="similarity">
    <text evidence="5">Belongs to the TonB-dependent receptor family.</text>
</comment>
<dbReference type="Gene3D" id="2.170.130.10">
    <property type="entry name" value="TonB-dependent receptor, plug domain"/>
    <property type="match status" value="1"/>
</dbReference>
<dbReference type="SUPFAM" id="SSF56935">
    <property type="entry name" value="Porins"/>
    <property type="match status" value="1"/>
</dbReference>
<feature type="domain" description="TonB-dependent receptor plug" evidence="8">
    <location>
        <begin position="71"/>
        <end position="184"/>
    </location>
</feature>
<keyword evidence="5" id="KW-1134">Transmembrane beta strand</keyword>
<keyword evidence="2 7" id="KW-0732">Signal</keyword>
<keyword evidence="5" id="KW-0472">Membrane</keyword>
<keyword evidence="5" id="KW-0998">Cell outer membrane</keyword>
<keyword evidence="4" id="KW-0406">Ion transport</keyword>
<evidence type="ECO:0000313" key="9">
    <source>
        <dbReference type="EMBL" id="MFC3096254.1"/>
    </source>
</evidence>
<dbReference type="InterPro" id="IPR037066">
    <property type="entry name" value="Plug_dom_sf"/>
</dbReference>
<accession>A0ABV7E302</accession>
<keyword evidence="5" id="KW-0813">Transport</keyword>
<protein>
    <submittedName>
        <fullName evidence="9">TonB-dependent receptor plug domain-containing protein</fullName>
    </submittedName>
</protein>
<evidence type="ECO:0000313" key="10">
    <source>
        <dbReference type="Proteomes" id="UP001595456"/>
    </source>
</evidence>
<evidence type="ECO:0000256" key="6">
    <source>
        <dbReference type="SAM" id="MobiDB-lite"/>
    </source>
</evidence>
<evidence type="ECO:0000256" key="7">
    <source>
        <dbReference type="SAM" id="SignalP"/>
    </source>
</evidence>
<comment type="caution">
    <text evidence="9">The sequence shown here is derived from an EMBL/GenBank/DDBJ whole genome shotgun (WGS) entry which is preliminary data.</text>
</comment>
<proteinExistence type="inferred from homology"/>
<sequence length="233" mass="24131">MRKFSVLIATLLATTTHQVAYAAETASDATSAEEQAAAPATHSAAHSAAHSTPDAPAAKAFSTGVARGRDLLDTAISASVIDEADLPKLSVSSIAGIMQNIPGIRAETSDVDGFSAITVRGLPLSADGSKFLQLQEDGLPVLEFGDLHFASVDQFLRADLTLSQVQAIRGGSASTFASNSPGGVVNFISRTGEVEGGLLQVSSGVGHDLKRVDFAYGSPLGEGWRFHVGGFYR</sequence>
<dbReference type="EMBL" id="JBHRST010000001">
    <property type="protein sequence ID" value="MFC3096254.1"/>
    <property type="molecule type" value="Genomic_DNA"/>
</dbReference>
<keyword evidence="10" id="KW-1185">Reference proteome</keyword>
<evidence type="ECO:0000259" key="8">
    <source>
        <dbReference type="Pfam" id="PF07715"/>
    </source>
</evidence>
<evidence type="ECO:0000256" key="2">
    <source>
        <dbReference type="ARBA" id="ARBA00022729"/>
    </source>
</evidence>
<evidence type="ECO:0000256" key="4">
    <source>
        <dbReference type="ARBA" id="ARBA00023065"/>
    </source>
</evidence>
<keyword evidence="5" id="KW-0812">Transmembrane</keyword>
<dbReference type="InterPro" id="IPR012910">
    <property type="entry name" value="Plug_dom"/>
</dbReference>
<dbReference type="InterPro" id="IPR039426">
    <property type="entry name" value="TonB-dep_rcpt-like"/>
</dbReference>